<protein>
    <submittedName>
        <fullName evidence="2">Uncharacterized protein</fullName>
    </submittedName>
</protein>
<name>A0AAV4NLE0_9ARAC</name>
<keyword evidence="3" id="KW-1185">Reference proteome</keyword>
<proteinExistence type="predicted"/>
<reference evidence="2 3" key="1">
    <citation type="submission" date="2021-06" db="EMBL/GenBank/DDBJ databases">
        <title>Caerostris darwini draft genome.</title>
        <authorList>
            <person name="Kono N."/>
            <person name="Arakawa K."/>
        </authorList>
    </citation>
    <scope>NUCLEOTIDE SEQUENCE [LARGE SCALE GENOMIC DNA]</scope>
</reference>
<accession>A0AAV4NLE0</accession>
<evidence type="ECO:0000256" key="1">
    <source>
        <dbReference type="SAM" id="MobiDB-lite"/>
    </source>
</evidence>
<evidence type="ECO:0000313" key="3">
    <source>
        <dbReference type="Proteomes" id="UP001054837"/>
    </source>
</evidence>
<feature type="compositionally biased region" description="Polar residues" evidence="1">
    <location>
        <begin position="64"/>
        <end position="90"/>
    </location>
</feature>
<dbReference type="EMBL" id="BPLQ01001740">
    <property type="protein sequence ID" value="GIX84771.1"/>
    <property type="molecule type" value="Genomic_DNA"/>
</dbReference>
<sequence length="96" mass="11252">MSCFPPVAKQEWPQMFFRQRILLKKGKEGVIRLCKRRAISSLDHRNQDESTRDNRRIPNDICLPSSTSRDLFPSNDQMSPTHGFSLSINKQQKRCF</sequence>
<feature type="region of interest" description="Disordered" evidence="1">
    <location>
        <begin position="42"/>
        <end position="96"/>
    </location>
</feature>
<evidence type="ECO:0000313" key="2">
    <source>
        <dbReference type="EMBL" id="GIX84771.1"/>
    </source>
</evidence>
<dbReference type="Proteomes" id="UP001054837">
    <property type="component" value="Unassembled WGS sequence"/>
</dbReference>
<gene>
    <name evidence="2" type="ORF">CDAR_258661</name>
</gene>
<dbReference type="AlphaFoldDB" id="A0AAV4NLE0"/>
<feature type="compositionally biased region" description="Basic and acidic residues" evidence="1">
    <location>
        <begin position="42"/>
        <end position="58"/>
    </location>
</feature>
<comment type="caution">
    <text evidence="2">The sequence shown here is derived from an EMBL/GenBank/DDBJ whole genome shotgun (WGS) entry which is preliminary data.</text>
</comment>
<organism evidence="2 3">
    <name type="scientific">Caerostris darwini</name>
    <dbReference type="NCBI Taxonomy" id="1538125"/>
    <lineage>
        <taxon>Eukaryota</taxon>
        <taxon>Metazoa</taxon>
        <taxon>Ecdysozoa</taxon>
        <taxon>Arthropoda</taxon>
        <taxon>Chelicerata</taxon>
        <taxon>Arachnida</taxon>
        <taxon>Araneae</taxon>
        <taxon>Araneomorphae</taxon>
        <taxon>Entelegynae</taxon>
        <taxon>Araneoidea</taxon>
        <taxon>Araneidae</taxon>
        <taxon>Caerostris</taxon>
    </lineage>
</organism>